<dbReference type="OrthoDB" id="2417308at2759"/>
<evidence type="ECO:0000256" key="1">
    <source>
        <dbReference type="ARBA" id="ARBA00004141"/>
    </source>
</evidence>
<feature type="transmembrane region" description="Helical" evidence="6">
    <location>
        <begin position="199"/>
        <end position="224"/>
    </location>
</feature>
<dbReference type="STRING" id="655827.E9DR42"/>
<reference evidence="7 8" key="1">
    <citation type="journal article" date="2011" name="PLoS Genet.">
        <title>Genome sequencing and comparative transcriptomics of the model entomopathogenic fungi Metarhizium anisopliae and M. acridum.</title>
        <authorList>
            <person name="Gao Q."/>
            <person name="Jin K."/>
            <person name="Ying S.H."/>
            <person name="Zhang Y."/>
            <person name="Xiao G."/>
            <person name="Shang Y."/>
            <person name="Duan Z."/>
            <person name="Hu X."/>
            <person name="Xie X.Q."/>
            <person name="Zhou G."/>
            <person name="Peng G."/>
            <person name="Luo Z."/>
            <person name="Huang W."/>
            <person name="Wang B."/>
            <person name="Fang W."/>
            <person name="Wang S."/>
            <person name="Zhong Y."/>
            <person name="Ma L.J."/>
            <person name="St Leger R.J."/>
            <person name="Zhao G.P."/>
            <person name="Pei Y."/>
            <person name="Feng M.G."/>
            <person name="Xia Y."/>
            <person name="Wang C."/>
        </authorList>
    </citation>
    <scope>NUCLEOTIDE SEQUENCE [LARGE SCALE GENOMIC DNA]</scope>
    <source>
        <strain evidence="7 8">CQMa 102</strain>
    </source>
</reference>
<name>E9DR42_METAQ</name>
<keyword evidence="8" id="KW-1185">Reference proteome</keyword>
<evidence type="ECO:0000313" key="7">
    <source>
        <dbReference type="EMBL" id="EFY93720.1"/>
    </source>
</evidence>
<dbReference type="Proteomes" id="UP000002499">
    <property type="component" value="Unassembled WGS sequence"/>
</dbReference>
<evidence type="ECO:0000256" key="5">
    <source>
        <dbReference type="ARBA" id="ARBA00023136"/>
    </source>
</evidence>
<evidence type="ECO:0000256" key="4">
    <source>
        <dbReference type="ARBA" id="ARBA00022989"/>
    </source>
</evidence>
<feature type="transmembrane region" description="Helical" evidence="6">
    <location>
        <begin position="120"/>
        <end position="142"/>
    </location>
</feature>
<dbReference type="EMBL" id="GL698470">
    <property type="protein sequence ID" value="EFY93720.1"/>
    <property type="molecule type" value="Genomic_DNA"/>
</dbReference>
<evidence type="ECO:0000256" key="6">
    <source>
        <dbReference type="SAM" id="Phobius"/>
    </source>
</evidence>
<organism evidence="8">
    <name type="scientific">Metarhizium acridum (strain CQMa 102)</name>
    <dbReference type="NCBI Taxonomy" id="655827"/>
    <lineage>
        <taxon>Eukaryota</taxon>
        <taxon>Fungi</taxon>
        <taxon>Dikarya</taxon>
        <taxon>Ascomycota</taxon>
        <taxon>Pezizomycotina</taxon>
        <taxon>Sordariomycetes</taxon>
        <taxon>Hypocreomycetidae</taxon>
        <taxon>Hypocreales</taxon>
        <taxon>Clavicipitaceae</taxon>
        <taxon>Metarhizium</taxon>
    </lineage>
</organism>
<comment type="subcellular location">
    <subcellularLocation>
        <location evidence="1">Membrane</location>
        <topology evidence="1">Multi-pass membrane protein</topology>
    </subcellularLocation>
</comment>
<gene>
    <name evidence="7" type="ORF">MAC_00211</name>
</gene>
<sequence length="262" mass="28244">MQVWSRPEYATCALQPLWPSFCPPIRRLGDSIIGWLYLGLNGFLYCRASPAGSMSQDGLIESVPDCPGSYKRFIVQPVDCGNRFRSSSGPDEPADSNTTQDAVAHMIEEIPHAASEGPKIMVVCVGIGTLTGAIFLIVLLFVSGNIDDVIGSSAGPLLQILIHATKSNAGAICSLSKRSTSRHGTDLCSSFPGYRCRMIFAFASAFNAIISASVVALDLSVAMLCRTESGSYQGGSDRLLTAFHFHTSHLPRNRFYSLPDFL</sequence>
<dbReference type="PANTHER" id="PTHR45649:SF14">
    <property type="entry name" value="GABA PERMEASE"/>
    <property type="match status" value="1"/>
</dbReference>
<dbReference type="HOGENOM" id="CLU_1062027_0_0_1"/>
<dbReference type="eggNOG" id="KOG1289">
    <property type="taxonomic scope" value="Eukaryota"/>
</dbReference>
<keyword evidence="3 6" id="KW-0812">Transmembrane</keyword>
<dbReference type="GO" id="GO:0022857">
    <property type="term" value="F:transmembrane transporter activity"/>
    <property type="evidence" value="ECO:0007669"/>
    <property type="project" value="UniProtKB-ARBA"/>
</dbReference>
<proteinExistence type="predicted"/>
<dbReference type="InParanoid" id="E9DR42"/>
<evidence type="ECO:0000313" key="8">
    <source>
        <dbReference type="Proteomes" id="UP000002499"/>
    </source>
</evidence>
<evidence type="ECO:0000256" key="3">
    <source>
        <dbReference type="ARBA" id="ARBA00022692"/>
    </source>
</evidence>
<dbReference type="GO" id="GO:0016020">
    <property type="term" value="C:membrane"/>
    <property type="evidence" value="ECO:0007669"/>
    <property type="project" value="UniProtKB-SubCell"/>
</dbReference>
<protein>
    <submittedName>
        <fullName evidence="7">GABA permease GabA</fullName>
    </submittedName>
</protein>
<evidence type="ECO:0000256" key="2">
    <source>
        <dbReference type="ARBA" id="ARBA00022448"/>
    </source>
</evidence>
<keyword evidence="4 6" id="KW-1133">Transmembrane helix</keyword>
<keyword evidence="2" id="KW-0813">Transport</keyword>
<accession>E9DR42</accession>
<keyword evidence="5 6" id="KW-0472">Membrane</keyword>
<dbReference type="AlphaFoldDB" id="E9DR42"/>
<dbReference type="PANTHER" id="PTHR45649">
    <property type="entry name" value="AMINO-ACID PERMEASE BAT1"/>
    <property type="match status" value="1"/>
</dbReference>